<comment type="caution">
    <text evidence="1">The sequence shown here is derived from an EMBL/GenBank/DDBJ whole genome shotgun (WGS) entry which is preliminary data.</text>
</comment>
<name>A0ACB9GGF3_CICIN</name>
<accession>A0ACB9GGF3</accession>
<reference evidence="2" key="1">
    <citation type="journal article" date="2022" name="Mol. Ecol. Resour.">
        <title>The genomes of chicory, endive, great burdock and yacon provide insights into Asteraceae palaeo-polyploidization history and plant inulin production.</title>
        <authorList>
            <person name="Fan W."/>
            <person name="Wang S."/>
            <person name="Wang H."/>
            <person name="Wang A."/>
            <person name="Jiang F."/>
            <person name="Liu H."/>
            <person name="Zhao H."/>
            <person name="Xu D."/>
            <person name="Zhang Y."/>
        </authorList>
    </citation>
    <scope>NUCLEOTIDE SEQUENCE [LARGE SCALE GENOMIC DNA]</scope>
    <source>
        <strain evidence="2">cv. Punajuju</strain>
    </source>
</reference>
<organism evidence="1 2">
    <name type="scientific">Cichorium intybus</name>
    <name type="common">Chicory</name>
    <dbReference type="NCBI Taxonomy" id="13427"/>
    <lineage>
        <taxon>Eukaryota</taxon>
        <taxon>Viridiplantae</taxon>
        <taxon>Streptophyta</taxon>
        <taxon>Embryophyta</taxon>
        <taxon>Tracheophyta</taxon>
        <taxon>Spermatophyta</taxon>
        <taxon>Magnoliopsida</taxon>
        <taxon>eudicotyledons</taxon>
        <taxon>Gunneridae</taxon>
        <taxon>Pentapetalae</taxon>
        <taxon>asterids</taxon>
        <taxon>campanulids</taxon>
        <taxon>Asterales</taxon>
        <taxon>Asteraceae</taxon>
        <taxon>Cichorioideae</taxon>
        <taxon>Cichorieae</taxon>
        <taxon>Cichoriinae</taxon>
        <taxon>Cichorium</taxon>
    </lineage>
</organism>
<dbReference type="EMBL" id="CM042010">
    <property type="protein sequence ID" value="KAI3782286.1"/>
    <property type="molecule type" value="Genomic_DNA"/>
</dbReference>
<sequence length="264" mass="30009">MTCPHHTYAYVPPNRAPLRNNRRAPQPPCCSTLSAFPLLCTCPFFPCPLSGKSNAPPSLTNHQRIIASQIRMKLAGFLNMYYKNHTFSRNQKHPSSWIKPHDAIYVHGVKQTRGRFGLGVDWSKMSTGEPIEIYSVKKTQLMTGVFKALQQQIRMKLAGFLNMYYKNHTFSRNQKHPSSWIKPHDAIYVHGVKQTRGRFGLGVDWSKMSTGEPIEIYSVKKTQLMTGVFKALQQQFGLACRELLIFSSNLFVDLNGVGQWTNSS</sequence>
<evidence type="ECO:0000313" key="2">
    <source>
        <dbReference type="Proteomes" id="UP001055811"/>
    </source>
</evidence>
<dbReference type="Proteomes" id="UP001055811">
    <property type="component" value="Linkage Group LG02"/>
</dbReference>
<proteinExistence type="predicted"/>
<keyword evidence="2" id="KW-1185">Reference proteome</keyword>
<evidence type="ECO:0000313" key="1">
    <source>
        <dbReference type="EMBL" id="KAI3782286.1"/>
    </source>
</evidence>
<gene>
    <name evidence="1" type="ORF">L2E82_12326</name>
</gene>
<protein>
    <submittedName>
        <fullName evidence="1">Uncharacterized protein</fullName>
    </submittedName>
</protein>
<reference evidence="1 2" key="2">
    <citation type="journal article" date="2022" name="Mol. Ecol. Resour.">
        <title>The genomes of chicory, endive, great burdock and yacon provide insights into Asteraceae paleo-polyploidization history and plant inulin production.</title>
        <authorList>
            <person name="Fan W."/>
            <person name="Wang S."/>
            <person name="Wang H."/>
            <person name="Wang A."/>
            <person name="Jiang F."/>
            <person name="Liu H."/>
            <person name="Zhao H."/>
            <person name="Xu D."/>
            <person name="Zhang Y."/>
        </authorList>
    </citation>
    <scope>NUCLEOTIDE SEQUENCE [LARGE SCALE GENOMIC DNA]</scope>
    <source>
        <strain evidence="2">cv. Punajuju</strain>
        <tissue evidence="1">Leaves</tissue>
    </source>
</reference>